<sequence length="151" mass="15909">MQLTTGFAVCLSLFSGVFASLTTGVQANIVSEAELMHWLKTTDAELTFVGEPIPGINAPEGLAARAAETTKVIYCSTRSLNVCGGRCTVYNGGPACLNAPNTNCLSATHNVAFCGAKGCNYPCTEYAHCESPMDDGFCFTPYTNAILVGNY</sequence>
<reference evidence="2 3" key="1">
    <citation type="journal article" date="2010" name="Nat. Biotechnol.">
        <title>Genome sequence of the model mushroom Schizophyllum commune.</title>
        <authorList>
            <person name="Ohm R.A."/>
            <person name="de Jong J.F."/>
            <person name="Lugones L.G."/>
            <person name="Aerts A."/>
            <person name="Kothe E."/>
            <person name="Stajich J.E."/>
            <person name="de Vries R.P."/>
            <person name="Record E."/>
            <person name="Levasseur A."/>
            <person name="Baker S.E."/>
            <person name="Bartholomew K.A."/>
            <person name="Coutinho P.M."/>
            <person name="Erdmann S."/>
            <person name="Fowler T.J."/>
            <person name="Gathman A.C."/>
            <person name="Lombard V."/>
            <person name="Henrissat B."/>
            <person name="Knabe N."/>
            <person name="Kuees U."/>
            <person name="Lilly W.W."/>
            <person name="Lindquist E."/>
            <person name="Lucas S."/>
            <person name="Magnuson J.K."/>
            <person name="Piumi F."/>
            <person name="Raudaskoski M."/>
            <person name="Salamov A."/>
            <person name="Schmutz J."/>
            <person name="Schwarze F.W.M.R."/>
            <person name="vanKuyk P.A."/>
            <person name="Horton J.S."/>
            <person name="Grigoriev I.V."/>
            <person name="Woesten H.A.B."/>
        </authorList>
    </citation>
    <scope>NUCLEOTIDE SEQUENCE [LARGE SCALE GENOMIC DNA]</scope>
    <source>
        <strain evidence="3">H4-8 / FGSC 9210</strain>
    </source>
</reference>
<dbReference type="GeneID" id="9589906"/>
<organism evidence="3">
    <name type="scientific">Schizophyllum commune (strain H4-8 / FGSC 9210)</name>
    <name type="common">Split gill fungus</name>
    <dbReference type="NCBI Taxonomy" id="578458"/>
    <lineage>
        <taxon>Eukaryota</taxon>
        <taxon>Fungi</taxon>
        <taxon>Dikarya</taxon>
        <taxon>Basidiomycota</taxon>
        <taxon>Agaricomycotina</taxon>
        <taxon>Agaricomycetes</taxon>
        <taxon>Agaricomycetidae</taxon>
        <taxon>Agaricales</taxon>
        <taxon>Schizophyllaceae</taxon>
        <taxon>Schizophyllum</taxon>
    </lineage>
</organism>
<name>D8Q575_SCHCM</name>
<dbReference type="AlphaFoldDB" id="D8Q575"/>
<evidence type="ECO:0000256" key="1">
    <source>
        <dbReference type="SAM" id="SignalP"/>
    </source>
</evidence>
<feature type="signal peptide" evidence="1">
    <location>
        <begin position="1"/>
        <end position="19"/>
    </location>
</feature>
<dbReference type="InParanoid" id="D8Q575"/>
<evidence type="ECO:0000313" key="3">
    <source>
        <dbReference type="Proteomes" id="UP000007431"/>
    </source>
</evidence>
<dbReference type="eggNOG" id="ENOG502SR7S">
    <property type="taxonomic scope" value="Eukaryota"/>
</dbReference>
<gene>
    <name evidence="2" type="ORF">SCHCODRAFT_109126</name>
</gene>
<feature type="chain" id="PRO_5003120550" evidence="1">
    <location>
        <begin position="20"/>
        <end position="151"/>
    </location>
</feature>
<proteinExistence type="predicted"/>
<dbReference type="VEuPathDB" id="FungiDB:SCHCODRAFT_02503248"/>
<dbReference type="Proteomes" id="UP000007431">
    <property type="component" value="Unassembled WGS sequence"/>
</dbReference>
<accession>D8Q575</accession>
<keyword evidence="1" id="KW-0732">Signal</keyword>
<dbReference type="OrthoDB" id="2985022at2759"/>
<feature type="non-terminal residue" evidence="2">
    <location>
        <position position="151"/>
    </location>
</feature>
<dbReference type="EMBL" id="GL377306">
    <property type="protein sequence ID" value="EFI96921.1"/>
    <property type="molecule type" value="Genomic_DNA"/>
</dbReference>
<dbReference type="KEGG" id="scm:SCHCO_02503248"/>
<keyword evidence="3" id="KW-1185">Reference proteome</keyword>
<dbReference type="OMA" id="KRIGNIC"/>
<protein>
    <submittedName>
        <fullName evidence="2">Uncharacterized protein</fullName>
    </submittedName>
</protein>
<dbReference type="RefSeq" id="XP_003031824.1">
    <property type="nucleotide sequence ID" value="XM_003031778.1"/>
</dbReference>
<evidence type="ECO:0000313" key="2">
    <source>
        <dbReference type="EMBL" id="EFI96921.1"/>
    </source>
</evidence>
<dbReference type="HOGENOM" id="CLU_143024_0_0_1"/>